<evidence type="ECO:0000256" key="1">
    <source>
        <dbReference type="SAM" id="Phobius"/>
    </source>
</evidence>
<evidence type="ECO:0000313" key="3">
    <source>
        <dbReference type="EMBL" id="MBB4773310.1"/>
    </source>
</evidence>
<evidence type="ECO:0000313" key="4">
    <source>
        <dbReference type="Proteomes" id="UP000549343"/>
    </source>
</evidence>
<gene>
    <name evidence="3" type="ORF">F4557_001728</name>
    <name evidence="2" type="ORF">GCM10009546_35680</name>
</gene>
<evidence type="ECO:0000313" key="2">
    <source>
        <dbReference type="EMBL" id="GAA0569734.1"/>
    </source>
</evidence>
<accession>A0A7W7IAB6</accession>
<dbReference type="EMBL" id="JACHMV010000001">
    <property type="protein sequence ID" value="MBB4773310.1"/>
    <property type="molecule type" value="Genomic_DNA"/>
</dbReference>
<keyword evidence="1" id="KW-1133">Transmembrane helix</keyword>
<reference evidence="5" key="2">
    <citation type="journal article" date="2019" name="Int. J. Syst. Evol. Microbiol.">
        <title>The Global Catalogue of Microorganisms (GCM) 10K type strain sequencing project: providing services to taxonomists for standard genome sequencing and annotation.</title>
        <authorList>
            <consortium name="The Broad Institute Genomics Platform"/>
            <consortium name="The Broad Institute Genome Sequencing Center for Infectious Disease"/>
            <person name="Wu L."/>
            <person name="Ma J."/>
        </authorList>
    </citation>
    <scope>NUCLEOTIDE SEQUENCE [LARGE SCALE GENOMIC DNA]</scope>
    <source>
        <strain evidence="5">JCM 10667</strain>
    </source>
</reference>
<feature type="transmembrane region" description="Helical" evidence="1">
    <location>
        <begin position="42"/>
        <end position="64"/>
    </location>
</feature>
<dbReference type="RefSeq" id="WP_184881332.1">
    <property type="nucleotide sequence ID" value="NZ_BAAAHD010000027.1"/>
</dbReference>
<reference evidence="2" key="4">
    <citation type="submission" date="2023-12" db="EMBL/GenBank/DDBJ databases">
        <authorList>
            <person name="Sun Q."/>
            <person name="Inoue M."/>
        </authorList>
    </citation>
    <scope>NUCLEOTIDE SEQUENCE</scope>
    <source>
        <strain evidence="2">JCM 10667</strain>
    </source>
</reference>
<keyword evidence="1" id="KW-0812">Transmembrane</keyword>
<comment type="caution">
    <text evidence="3">The sequence shown here is derived from an EMBL/GenBank/DDBJ whole genome shotgun (WGS) entry which is preliminary data.</text>
</comment>
<feature type="transmembrane region" description="Helical" evidence="1">
    <location>
        <begin position="102"/>
        <end position="122"/>
    </location>
</feature>
<sequence length="138" mass="14146">MDLVRAWTAAILVFVAGSIATAGIAISAAVSEDDLESVTGMLLWTAFPTFIVFALMALAGAAAHPSPQRDDTGRHALAMLLVPGLATLLGIVLGVVQGSPAQTAAASAVAGLLGAIPTWWLLARRRARRSSTGAYTGY</sequence>
<dbReference type="EMBL" id="BAAAHD010000027">
    <property type="protein sequence ID" value="GAA0569734.1"/>
    <property type="molecule type" value="Genomic_DNA"/>
</dbReference>
<name>A0A7W7IAB6_9ACTN</name>
<dbReference type="AlphaFoldDB" id="A0A7W7IAB6"/>
<dbReference type="Proteomes" id="UP001501427">
    <property type="component" value="Unassembled WGS sequence"/>
</dbReference>
<feature type="transmembrane region" description="Helical" evidence="1">
    <location>
        <begin position="7"/>
        <end position="30"/>
    </location>
</feature>
<proteinExistence type="predicted"/>
<reference evidence="2" key="1">
    <citation type="journal article" date="2014" name="Int. J. Syst. Evol. Microbiol.">
        <title>Complete genome of a new Firmicutes species belonging to the dominant human colonic microbiota ('Ruminococcus bicirculans') reveals two chromosomes and a selective capacity to utilize plant glucans.</title>
        <authorList>
            <consortium name="NISC Comparative Sequencing Program"/>
            <person name="Wegmann U."/>
            <person name="Louis P."/>
            <person name="Goesmann A."/>
            <person name="Henrissat B."/>
            <person name="Duncan S.H."/>
            <person name="Flint H.J."/>
        </authorList>
    </citation>
    <scope>NUCLEOTIDE SEQUENCE</scope>
    <source>
        <strain evidence="2">JCM 10667</strain>
    </source>
</reference>
<feature type="transmembrane region" description="Helical" evidence="1">
    <location>
        <begin position="76"/>
        <end position="96"/>
    </location>
</feature>
<reference evidence="3 4" key="3">
    <citation type="submission" date="2020-08" db="EMBL/GenBank/DDBJ databases">
        <title>Sequencing the genomes of 1000 actinobacteria strains.</title>
        <authorList>
            <person name="Klenk H.-P."/>
        </authorList>
    </citation>
    <scope>NUCLEOTIDE SEQUENCE [LARGE SCALE GENOMIC DNA]</scope>
    <source>
        <strain evidence="3 4">DSM 44772</strain>
    </source>
</reference>
<dbReference type="Proteomes" id="UP000549343">
    <property type="component" value="Unassembled WGS sequence"/>
</dbReference>
<keyword evidence="1" id="KW-0472">Membrane</keyword>
<keyword evidence="5" id="KW-1185">Reference proteome</keyword>
<evidence type="ECO:0000313" key="5">
    <source>
        <dbReference type="Proteomes" id="UP001501427"/>
    </source>
</evidence>
<organism evidence="3 4">
    <name type="scientific">Actinomadura livida</name>
    <dbReference type="NCBI Taxonomy" id="79909"/>
    <lineage>
        <taxon>Bacteria</taxon>
        <taxon>Bacillati</taxon>
        <taxon>Actinomycetota</taxon>
        <taxon>Actinomycetes</taxon>
        <taxon>Streptosporangiales</taxon>
        <taxon>Thermomonosporaceae</taxon>
        <taxon>Actinomadura</taxon>
    </lineage>
</organism>
<protein>
    <submittedName>
        <fullName evidence="3">Drug/metabolite transporter (DMT)-like permease</fullName>
    </submittedName>
</protein>